<name>A0A2T0UZ40_9MICO</name>
<dbReference type="SMART" id="SM00346">
    <property type="entry name" value="HTH_ICLR"/>
    <property type="match status" value="1"/>
</dbReference>
<evidence type="ECO:0000313" key="6">
    <source>
        <dbReference type="Proteomes" id="UP000237822"/>
    </source>
</evidence>
<dbReference type="PANTHER" id="PTHR30136:SF24">
    <property type="entry name" value="HTH-TYPE TRANSCRIPTIONAL REPRESSOR ALLR"/>
    <property type="match status" value="1"/>
</dbReference>
<proteinExistence type="predicted"/>
<dbReference type="Gene3D" id="1.10.10.10">
    <property type="entry name" value="Winged helix-like DNA-binding domain superfamily/Winged helix DNA-binding domain"/>
    <property type="match status" value="1"/>
</dbReference>
<evidence type="ECO:0000259" key="4">
    <source>
        <dbReference type="PROSITE" id="PS51077"/>
    </source>
</evidence>
<evidence type="ECO:0000313" key="5">
    <source>
        <dbReference type="EMBL" id="PRY63189.1"/>
    </source>
</evidence>
<evidence type="ECO:0000256" key="2">
    <source>
        <dbReference type="ARBA" id="ARBA00023125"/>
    </source>
</evidence>
<dbReference type="InterPro" id="IPR029016">
    <property type="entry name" value="GAF-like_dom_sf"/>
</dbReference>
<dbReference type="Proteomes" id="UP000237822">
    <property type="component" value="Unassembled WGS sequence"/>
</dbReference>
<dbReference type="PANTHER" id="PTHR30136">
    <property type="entry name" value="HELIX-TURN-HELIX TRANSCRIPTIONAL REGULATOR, ICLR FAMILY"/>
    <property type="match status" value="1"/>
</dbReference>
<dbReference type="InterPro" id="IPR005471">
    <property type="entry name" value="Tscrpt_reg_IclR_N"/>
</dbReference>
<gene>
    <name evidence="5" type="ORF">BCF74_10220</name>
</gene>
<accession>A0A2T0UZ40</accession>
<dbReference type="InterPro" id="IPR050707">
    <property type="entry name" value="HTH_MetabolicPath_Reg"/>
</dbReference>
<keyword evidence="3" id="KW-0804">Transcription</keyword>
<dbReference type="GO" id="GO:0003677">
    <property type="term" value="F:DNA binding"/>
    <property type="evidence" value="ECO:0007669"/>
    <property type="project" value="UniProtKB-KW"/>
</dbReference>
<dbReference type="GO" id="GO:0045892">
    <property type="term" value="P:negative regulation of DNA-templated transcription"/>
    <property type="evidence" value="ECO:0007669"/>
    <property type="project" value="TreeGrafter"/>
</dbReference>
<dbReference type="Gene3D" id="3.30.450.40">
    <property type="match status" value="1"/>
</dbReference>
<evidence type="ECO:0000256" key="3">
    <source>
        <dbReference type="ARBA" id="ARBA00023163"/>
    </source>
</evidence>
<dbReference type="OrthoDB" id="156285at2"/>
<reference evidence="5 6" key="1">
    <citation type="submission" date="2018-03" db="EMBL/GenBank/DDBJ databases">
        <title>Genomic Encyclopedia of Archaeal and Bacterial Type Strains, Phase II (KMG-II): from individual species to whole genera.</title>
        <authorList>
            <person name="Goeker M."/>
        </authorList>
    </citation>
    <scope>NUCLEOTIDE SEQUENCE [LARGE SCALE GENOMIC DNA]</scope>
    <source>
        <strain evidence="5 6">ATCC BAA-1496</strain>
    </source>
</reference>
<dbReference type="Pfam" id="PF09339">
    <property type="entry name" value="HTH_IclR"/>
    <property type="match status" value="1"/>
</dbReference>
<dbReference type="InterPro" id="IPR014757">
    <property type="entry name" value="Tscrpt_reg_IclR_C"/>
</dbReference>
<dbReference type="SUPFAM" id="SSF55781">
    <property type="entry name" value="GAF domain-like"/>
    <property type="match status" value="1"/>
</dbReference>
<protein>
    <submittedName>
        <fullName evidence="5">Transcriptional regulator</fullName>
    </submittedName>
</protein>
<evidence type="ECO:0000256" key="1">
    <source>
        <dbReference type="ARBA" id="ARBA00023015"/>
    </source>
</evidence>
<dbReference type="SUPFAM" id="SSF46785">
    <property type="entry name" value="Winged helix' DNA-binding domain"/>
    <property type="match status" value="1"/>
</dbReference>
<keyword evidence="1" id="KW-0805">Transcription regulation</keyword>
<dbReference type="Pfam" id="PF01614">
    <property type="entry name" value="IclR_C"/>
    <property type="match status" value="1"/>
</dbReference>
<dbReference type="InterPro" id="IPR036388">
    <property type="entry name" value="WH-like_DNA-bd_sf"/>
</dbReference>
<dbReference type="InterPro" id="IPR036390">
    <property type="entry name" value="WH_DNA-bd_sf"/>
</dbReference>
<feature type="domain" description="HTH iclR-type" evidence="4">
    <location>
        <begin position="6"/>
        <end position="69"/>
    </location>
</feature>
<sequence>MAPELSQTLDRGLRVLTLVARADPNRGVTMTQIADELGVGRTIAYRLVATLEAHALVVRRPDGRVTLGLGVARFAGALGPLVRDVATPVLRRLADELGATTHLTLVEGSEAVAVVVVEPSWTDYHVAYRTGSRHPIGRGAAGLAILAGREGSLDPVGTHGELQPGAHGVAAALPPGAVEGSVGAVALHELPVDEVGPSVARAAQAIADALRLPEA</sequence>
<dbReference type="PROSITE" id="PS51077">
    <property type="entry name" value="HTH_ICLR"/>
    <property type="match status" value="1"/>
</dbReference>
<dbReference type="GO" id="GO:0003700">
    <property type="term" value="F:DNA-binding transcription factor activity"/>
    <property type="evidence" value="ECO:0007669"/>
    <property type="project" value="TreeGrafter"/>
</dbReference>
<comment type="caution">
    <text evidence="5">The sequence shown here is derived from an EMBL/GenBank/DDBJ whole genome shotgun (WGS) entry which is preliminary data.</text>
</comment>
<dbReference type="AlphaFoldDB" id="A0A2T0UZ40"/>
<dbReference type="RefSeq" id="WP_106296176.1">
    <property type="nucleotide sequence ID" value="NZ_PVTI01000002.1"/>
</dbReference>
<organism evidence="5 6">
    <name type="scientific">Knoellia remsis</name>
    <dbReference type="NCBI Taxonomy" id="407159"/>
    <lineage>
        <taxon>Bacteria</taxon>
        <taxon>Bacillati</taxon>
        <taxon>Actinomycetota</taxon>
        <taxon>Actinomycetes</taxon>
        <taxon>Micrococcales</taxon>
        <taxon>Intrasporangiaceae</taxon>
        <taxon>Knoellia</taxon>
    </lineage>
</organism>
<dbReference type="EMBL" id="PVTI01000002">
    <property type="protein sequence ID" value="PRY63189.1"/>
    <property type="molecule type" value="Genomic_DNA"/>
</dbReference>
<keyword evidence="6" id="KW-1185">Reference proteome</keyword>
<keyword evidence="2" id="KW-0238">DNA-binding</keyword>